<keyword evidence="6 9" id="KW-0067">ATP-binding</keyword>
<gene>
    <name evidence="9" type="ORF">OEG84_21370</name>
</gene>
<reference evidence="9" key="1">
    <citation type="submission" date="2022-10" db="EMBL/GenBank/DDBJ databases">
        <title>Hoeflea sp. G2-23, isolated from marine algae.</title>
        <authorList>
            <person name="Kristyanto S."/>
            <person name="Kim J.M."/>
            <person name="Jeon C.O."/>
        </authorList>
    </citation>
    <scope>NUCLEOTIDE SEQUENCE</scope>
    <source>
        <strain evidence="9">G2-23</strain>
    </source>
</reference>
<comment type="subcellular location">
    <subcellularLocation>
        <location evidence="1">Cell inner membrane</location>
        <topology evidence="1">Peripheral membrane protein</topology>
    </subcellularLocation>
</comment>
<dbReference type="SMART" id="SM00382">
    <property type="entry name" value="AAA"/>
    <property type="match status" value="1"/>
</dbReference>
<protein>
    <submittedName>
        <fullName evidence="9">ABC transporter ATP-binding protein</fullName>
    </submittedName>
</protein>
<keyword evidence="10" id="KW-1185">Reference proteome</keyword>
<dbReference type="CDD" id="cd03257">
    <property type="entry name" value="ABC_NikE_OppD_transporters"/>
    <property type="match status" value="1"/>
</dbReference>
<dbReference type="Pfam" id="PF00005">
    <property type="entry name" value="ABC_tran"/>
    <property type="match status" value="1"/>
</dbReference>
<dbReference type="InterPro" id="IPR013563">
    <property type="entry name" value="Oligopep_ABC_C"/>
</dbReference>
<proteinExistence type="inferred from homology"/>
<evidence type="ECO:0000256" key="7">
    <source>
        <dbReference type="ARBA" id="ARBA00023136"/>
    </source>
</evidence>
<dbReference type="SUPFAM" id="SSF52540">
    <property type="entry name" value="P-loop containing nucleoside triphosphate hydrolases"/>
    <property type="match status" value="1"/>
</dbReference>
<dbReference type="InterPro" id="IPR050388">
    <property type="entry name" value="ABC_Ni/Peptide_Import"/>
</dbReference>
<dbReference type="PANTHER" id="PTHR43297:SF2">
    <property type="entry name" value="DIPEPTIDE TRANSPORT ATP-BINDING PROTEIN DPPD"/>
    <property type="match status" value="1"/>
</dbReference>
<dbReference type="Pfam" id="PF08352">
    <property type="entry name" value="oligo_HPY"/>
    <property type="match status" value="1"/>
</dbReference>
<feature type="domain" description="ABC transporter" evidence="8">
    <location>
        <begin position="12"/>
        <end position="262"/>
    </location>
</feature>
<dbReference type="Proteomes" id="UP001073227">
    <property type="component" value="Unassembled WGS sequence"/>
</dbReference>
<dbReference type="EMBL" id="JAOVZR010000001">
    <property type="protein sequence ID" value="MCY0150184.1"/>
    <property type="molecule type" value="Genomic_DNA"/>
</dbReference>
<dbReference type="InterPro" id="IPR017871">
    <property type="entry name" value="ABC_transporter-like_CS"/>
</dbReference>
<evidence type="ECO:0000259" key="8">
    <source>
        <dbReference type="PROSITE" id="PS50893"/>
    </source>
</evidence>
<keyword evidence="7" id="KW-0472">Membrane</keyword>
<name>A0ABT3ZFX8_9HYPH</name>
<dbReference type="GO" id="GO:0005524">
    <property type="term" value="F:ATP binding"/>
    <property type="evidence" value="ECO:0007669"/>
    <property type="project" value="UniProtKB-KW"/>
</dbReference>
<evidence type="ECO:0000313" key="9">
    <source>
        <dbReference type="EMBL" id="MCY0150184.1"/>
    </source>
</evidence>
<dbReference type="InterPro" id="IPR003593">
    <property type="entry name" value="AAA+_ATPase"/>
</dbReference>
<evidence type="ECO:0000256" key="5">
    <source>
        <dbReference type="ARBA" id="ARBA00022741"/>
    </source>
</evidence>
<keyword evidence="5" id="KW-0547">Nucleotide-binding</keyword>
<dbReference type="PROSITE" id="PS00211">
    <property type="entry name" value="ABC_TRANSPORTER_1"/>
    <property type="match status" value="1"/>
</dbReference>
<comment type="similarity">
    <text evidence="2">Belongs to the ABC transporter superfamily.</text>
</comment>
<sequence>MTKANATMAPLLKISNLRTEFGPARKPITVVDDISFEIGANERLAVVGESGSGKTMTALSIMRLLPDAARISSGTVNFAGKDLLKLSRSEMRRMSGGELAMIFQEPMSSLNPVFTVGAQISEAITLHQGLRGRAARMRAIELLSLVKVPSPEHRIDQYPHELSGGMRQRVMIAMALSSQPKLLIADEPTTALDVTVQAQILQLLKQLQAELGMAILLITHDLGVVAQFAERMIVMYAGKVVEDAMVSEAFRRPLHPYTEGLLRSIPPLYSDVDRLLAIEGVVPPPTELPAGCRFQPRCQYAKAACTAQVPPLKLFGKRHSAACIRYDDYEVV</sequence>
<dbReference type="PANTHER" id="PTHR43297">
    <property type="entry name" value="OLIGOPEPTIDE TRANSPORT ATP-BINDING PROTEIN APPD"/>
    <property type="match status" value="1"/>
</dbReference>
<organism evidence="9 10">
    <name type="scientific">Hoeflea algicola</name>
    <dbReference type="NCBI Taxonomy" id="2983763"/>
    <lineage>
        <taxon>Bacteria</taxon>
        <taxon>Pseudomonadati</taxon>
        <taxon>Pseudomonadota</taxon>
        <taxon>Alphaproteobacteria</taxon>
        <taxon>Hyphomicrobiales</taxon>
        <taxon>Rhizobiaceae</taxon>
        <taxon>Hoeflea</taxon>
    </lineage>
</organism>
<dbReference type="InterPro" id="IPR027417">
    <property type="entry name" value="P-loop_NTPase"/>
</dbReference>
<evidence type="ECO:0000256" key="2">
    <source>
        <dbReference type="ARBA" id="ARBA00005417"/>
    </source>
</evidence>
<evidence type="ECO:0000256" key="6">
    <source>
        <dbReference type="ARBA" id="ARBA00022840"/>
    </source>
</evidence>
<evidence type="ECO:0000256" key="4">
    <source>
        <dbReference type="ARBA" id="ARBA00022475"/>
    </source>
</evidence>
<accession>A0ABT3ZFX8</accession>
<dbReference type="PROSITE" id="PS50893">
    <property type="entry name" value="ABC_TRANSPORTER_2"/>
    <property type="match status" value="1"/>
</dbReference>
<keyword evidence="3" id="KW-0813">Transport</keyword>
<keyword evidence="4" id="KW-1003">Cell membrane</keyword>
<evidence type="ECO:0000313" key="10">
    <source>
        <dbReference type="Proteomes" id="UP001073227"/>
    </source>
</evidence>
<dbReference type="Gene3D" id="3.40.50.300">
    <property type="entry name" value="P-loop containing nucleotide triphosphate hydrolases"/>
    <property type="match status" value="1"/>
</dbReference>
<evidence type="ECO:0000256" key="3">
    <source>
        <dbReference type="ARBA" id="ARBA00022448"/>
    </source>
</evidence>
<dbReference type="InterPro" id="IPR003439">
    <property type="entry name" value="ABC_transporter-like_ATP-bd"/>
</dbReference>
<comment type="caution">
    <text evidence="9">The sequence shown here is derived from an EMBL/GenBank/DDBJ whole genome shotgun (WGS) entry which is preliminary data.</text>
</comment>
<dbReference type="NCBIfam" id="TIGR01727">
    <property type="entry name" value="oligo_HPY"/>
    <property type="match status" value="1"/>
</dbReference>
<dbReference type="RefSeq" id="WP_267655624.1">
    <property type="nucleotide sequence ID" value="NZ_JAOVZR010000001.1"/>
</dbReference>
<evidence type="ECO:0000256" key="1">
    <source>
        <dbReference type="ARBA" id="ARBA00004417"/>
    </source>
</evidence>